<feature type="transmembrane region" description="Helical" evidence="1">
    <location>
        <begin position="35"/>
        <end position="53"/>
    </location>
</feature>
<keyword evidence="1" id="KW-0812">Transmembrane</keyword>
<evidence type="ECO:0000313" key="2">
    <source>
        <dbReference type="EMBL" id="MBC3790619.1"/>
    </source>
</evidence>
<dbReference type="EMBL" id="VFIA01000005">
    <property type="protein sequence ID" value="MBC3790619.1"/>
    <property type="molecule type" value="Genomic_DNA"/>
</dbReference>
<sequence>MYCKDTTKLPSAFYLNVSLPLLLYYLCLIYDNEIFIHYTCLSYGFCFLVDFLYRDT</sequence>
<feature type="transmembrane region" description="Helical" evidence="1">
    <location>
        <begin position="12"/>
        <end position="29"/>
    </location>
</feature>
<proteinExistence type="predicted"/>
<dbReference type="Proteomes" id="UP000700732">
    <property type="component" value="Unassembled WGS sequence"/>
</dbReference>
<keyword evidence="1" id="KW-0472">Membrane</keyword>
<organism evidence="2 3">
    <name type="scientific">Spirosoma utsteinense</name>
    <dbReference type="NCBI Taxonomy" id="2585773"/>
    <lineage>
        <taxon>Bacteria</taxon>
        <taxon>Pseudomonadati</taxon>
        <taxon>Bacteroidota</taxon>
        <taxon>Cytophagia</taxon>
        <taxon>Cytophagales</taxon>
        <taxon>Cytophagaceae</taxon>
        <taxon>Spirosoma</taxon>
    </lineage>
</organism>
<protein>
    <submittedName>
        <fullName evidence="2">Uncharacterized protein</fullName>
    </submittedName>
</protein>
<name>A0ABR6W1Y0_9BACT</name>
<keyword evidence="3" id="KW-1185">Reference proteome</keyword>
<keyword evidence="1" id="KW-1133">Transmembrane helix</keyword>
<evidence type="ECO:0000313" key="3">
    <source>
        <dbReference type="Proteomes" id="UP000700732"/>
    </source>
</evidence>
<gene>
    <name evidence="2" type="ORF">FH603_1109</name>
</gene>
<reference evidence="2 3" key="1">
    <citation type="submission" date="2019-06" db="EMBL/GenBank/DDBJ databases">
        <title>Spirosoma utsteinense sp. nov. isolated from Antarctic ice-free soils.</title>
        <authorList>
            <person name="Tahon G."/>
        </authorList>
    </citation>
    <scope>NUCLEOTIDE SEQUENCE [LARGE SCALE GENOMIC DNA]</scope>
    <source>
        <strain evidence="2 3">LMG 31447</strain>
    </source>
</reference>
<accession>A0ABR6W1Y0</accession>
<comment type="caution">
    <text evidence="2">The sequence shown here is derived from an EMBL/GenBank/DDBJ whole genome shotgun (WGS) entry which is preliminary data.</text>
</comment>
<evidence type="ECO:0000256" key="1">
    <source>
        <dbReference type="SAM" id="Phobius"/>
    </source>
</evidence>